<dbReference type="PANTHER" id="PTHR43283:SF3">
    <property type="entry name" value="BETA-LACTAMASE FAMILY PROTEIN (AFU_ORTHOLOGUE AFUA_5G07500)"/>
    <property type="match status" value="1"/>
</dbReference>
<dbReference type="InterPro" id="IPR050789">
    <property type="entry name" value="Diverse_Enzym_Activities"/>
</dbReference>
<dbReference type="PANTHER" id="PTHR43283">
    <property type="entry name" value="BETA-LACTAMASE-RELATED"/>
    <property type="match status" value="1"/>
</dbReference>
<gene>
    <name evidence="2" type="ORF">METZ01_LOCUS22771</name>
</gene>
<dbReference type="EMBL" id="UINC01001075">
    <property type="protein sequence ID" value="SUZ69917.1"/>
    <property type="molecule type" value="Genomic_DNA"/>
</dbReference>
<dbReference type="Pfam" id="PF00144">
    <property type="entry name" value="Beta-lactamase"/>
    <property type="match status" value="1"/>
</dbReference>
<evidence type="ECO:0000313" key="2">
    <source>
        <dbReference type="EMBL" id="SUZ69917.1"/>
    </source>
</evidence>
<dbReference type="InterPro" id="IPR001466">
    <property type="entry name" value="Beta-lactam-related"/>
</dbReference>
<dbReference type="SUPFAM" id="SSF56601">
    <property type="entry name" value="beta-lactamase/transpeptidase-like"/>
    <property type="match status" value="1"/>
</dbReference>
<dbReference type="Gene3D" id="3.40.710.10">
    <property type="entry name" value="DD-peptidase/beta-lactamase superfamily"/>
    <property type="match status" value="1"/>
</dbReference>
<sequence>MNKLVIQLPLLFAVLTGQYSISPEKAGLSKKRLHRLDKTMHEFVDQGKLSGVQTVIMRNGMIGHYDTYGHADIDSKKALRDDSIFRIYSMTKPIVSVALMMLYEEGKFLLDDPVHKYIPEFKDLKVYKPAFTKNDLRSPIINLWPFNKIRTVQKAKKTMTIIDLLRHTSGFGYGWGPNTYVDRKYRKAKILNRKNSKDFIEKLSGIPLYHEPGTGWRYGVSTDVCGYLVEILSGQSLDEFLSTRIFKPLNMVDTHFQLPKNKIPRFTSNYINNIPKKFRKLAKVLGISFNPDGELMEIDHADSSEFTENITFFSGGGGLVSTTKDYLQFCKMILNKGELNGARILGPKTMELITEDHLKFIPHEGGPLSLPNNGTSFGLGFSVVKNNAAKEIIGSVGTHGWGGAAGTFFGIDPKEDLIFILMIQLVDFNNLKISNTFQTMVYQSIVE</sequence>
<proteinExistence type="predicted"/>
<dbReference type="InterPro" id="IPR012338">
    <property type="entry name" value="Beta-lactam/transpept-like"/>
</dbReference>
<reference evidence="2" key="1">
    <citation type="submission" date="2018-05" db="EMBL/GenBank/DDBJ databases">
        <authorList>
            <person name="Lanie J.A."/>
            <person name="Ng W.-L."/>
            <person name="Kazmierczak K.M."/>
            <person name="Andrzejewski T.M."/>
            <person name="Davidsen T.M."/>
            <person name="Wayne K.J."/>
            <person name="Tettelin H."/>
            <person name="Glass J.I."/>
            <person name="Rusch D."/>
            <person name="Podicherti R."/>
            <person name="Tsui H.-C.T."/>
            <person name="Winkler M.E."/>
        </authorList>
    </citation>
    <scope>NUCLEOTIDE SEQUENCE</scope>
</reference>
<name>A0A381PV50_9ZZZZ</name>
<protein>
    <recommendedName>
        <fullName evidence="1">Beta-lactamase-related domain-containing protein</fullName>
    </recommendedName>
</protein>
<organism evidence="2">
    <name type="scientific">marine metagenome</name>
    <dbReference type="NCBI Taxonomy" id="408172"/>
    <lineage>
        <taxon>unclassified sequences</taxon>
        <taxon>metagenomes</taxon>
        <taxon>ecological metagenomes</taxon>
    </lineage>
</organism>
<evidence type="ECO:0000259" key="1">
    <source>
        <dbReference type="Pfam" id="PF00144"/>
    </source>
</evidence>
<dbReference type="AlphaFoldDB" id="A0A381PV50"/>
<feature type="domain" description="Beta-lactamase-related" evidence="1">
    <location>
        <begin position="36"/>
        <end position="427"/>
    </location>
</feature>
<accession>A0A381PV50</accession>